<dbReference type="PROSITE" id="PS00138">
    <property type="entry name" value="SUBTILASE_SER"/>
    <property type="match status" value="1"/>
</dbReference>
<evidence type="ECO:0000259" key="9">
    <source>
        <dbReference type="Pfam" id="PF00082"/>
    </source>
</evidence>
<evidence type="ECO:0000313" key="12">
    <source>
        <dbReference type="Proteomes" id="UP001607069"/>
    </source>
</evidence>
<dbReference type="PANTHER" id="PTHR43806:SF11">
    <property type="entry name" value="CEREVISIN-RELATED"/>
    <property type="match status" value="1"/>
</dbReference>
<protein>
    <submittedName>
        <fullName evidence="11">S8 family peptidase</fullName>
        <ecNumber evidence="11">3.4.-.-</ecNumber>
    </submittedName>
</protein>
<dbReference type="EC" id="3.4.-.-" evidence="11"/>
<dbReference type="PRINTS" id="PR00723">
    <property type="entry name" value="SUBTILISIN"/>
</dbReference>
<keyword evidence="3 5" id="KW-0378">Hydrolase</keyword>
<evidence type="ECO:0000256" key="1">
    <source>
        <dbReference type="ARBA" id="ARBA00011073"/>
    </source>
</evidence>
<dbReference type="Gene3D" id="3.30.70.80">
    <property type="entry name" value="Peptidase S8 propeptide/proteinase inhibitor I9"/>
    <property type="match status" value="1"/>
</dbReference>
<comment type="similarity">
    <text evidence="1 5 6">Belongs to the peptidase S8 family.</text>
</comment>
<evidence type="ECO:0000256" key="4">
    <source>
        <dbReference type="ARBA" id="ARBA00022825"/>
    </source>
</evidence>
<feature type="active site" description="Charge relay system" evidence="5">
    <location>
        <position position="233"/>
    </location>
</feature>
<proteinExistence type="inferred from homology"/>
<dbReference type="GO" id="GO:0016787">
    <property type="term" value="F:hydrolase activity"/>
    <property type="evidence" value="ECO:0007669"/>
    <property type="project" value="UniProtKB-KW"/>
</dbReference>
<comment type="caution">
    <text evidence="11">The sequence shown here is derived from an EMBL/GenBank/DDBJ whole genome shotgun (WGS) entry which is preliminary data.</text>
</comment>
<evidence type="ECO:0000256" key="6">
    <source>
        <dbReference type="RuleBase" id="RU003355"/>
    </source>
</evidence>
<dbReference type="Proteomes" id="UP001607069">
    <property type="component" value="Unassembled WGS sequence"/>
</dbReference>
<feature type="domain" description="Peptidase S8/S53" evidence="9">
    <location>
        <begin position="198"/>
        <end position="418"/>
    </location>
</feature>
<evidence type="ECO:0000256" key="3">
    <source>
        <dbReference type="ARBA" id="ARBA00022801"/>
    </source>
</evidence>
<dbReference type="InterPro" id="IPR015500">
    <property type="entry name" value="Peptidase_S8_subtilisin-rel"/>
</dbReference>
<feature type="region of interest" description="Disordered" evidence="7">
    <location>
        <begin position="138"/>
        <end position="160"/>
    </location>
</feature>
<keyword evidence="12" id="KW-1185">Reference proteome</keyword>
<evidence type="ECO:0000259" key="10">
    <source>
        <dbReference type="Pfam" id="PF05922"/>
    </source>
</evidence>
<dbReference type="PROSITE" id="PS51892">
    <property type="entry name" value="SUBTILASE"/>
    <property type="match status" value="1"/>
</dbReference>
<dbReference type="Pfam" id="PF00082">
    <property type="entry name" value="Peptidase_S8"/>
    <property type="match status" value="1"/>
</dbReference>
<dbReference type="InterPro" id="IPR034193">
    <property type="entry name" value="PCSK9_ProteinaseK-like"/>
</dbReference>
<dbReference type="PROSITE" id="PS00136">
    <property type="entry name" value="SUBTILASE_ASP"/>
    <property type="match status" value="1"/>
</dbReference>
<feature type="chain" id="PRO_5046637920" evidence="8">
    <location>
        <begin position="33"/>
        <end position="439"/>
    </location>
</feature>
<reference evidence="11 12" key="1">
    <citation type="submission" date="2024-10" db="EMBL/GenBank/DDBJ databases">
        <authorList>
            <person name="Cho J.-C."/>
        </authorList>
    </citation>
    <scope>NUCLEOTIDE SEQUENCE [LARGE SCALE GENOMIC DNA]</scope>
    <source>
        <strain evidence="11 12">KCTC29696</strain>
    </source>
</reference>
<accession>A0ABW7HZ74</accession>
<sequence length="439" mass="44662">MKREHTLKKARRPRIAVGAALAALVLTGTTTAAASAASPGPEPAPLGVVRGADAPGALDGEYIVVLRDSGDRARGPMTAGDVRDRAEKLTGAFGGEAERTYSSALKGFSLKATEKQARRLAADPSVAYVEANRVERGDVLPQAPDLPQTPGPSKGPDVSGTLLQADPGWGLDRIDQRDLPLDASYGYGATAPNVTAYVVDSGINIAHEDFGGRASYGYNFVDGNRTASDCHGHGTHVAGIMGGETYGVAKDVRLVAVKVLDCQNSGTTEGVLAGYDWVAKNATGPAVANVSIGGSASDAKDAAVRKMVAAGITVVVSAGNKAADACTQSPAREPSVITVAATARDDSRPSWSNHGGCVDVFAPGASVPSAGIGSRTAERTMSGTSMSAPHVAGAAALYVSKNPDATPAAVTRALLEASSAGRVTGPGEGSPNRLLYSRF</sequence>
<keyword evidence="2 5" id="KW-0645">Protease</keyword>
<dbReference type="SUPFAM" id="SSF54897">
    <property type="entry name" value="Protease propeptides/inhibitors"/>
    <property type="match status" value="1"/>
</dbReference>
<dbReference type="SUPFAM" id="SSF52743">
    <property type="entry name" value="Subtilisin-like"/>
    <property type="match status" value="1"/>
</dbReference>
<dbReference type="InterPro" id="IPR000209">
    <property type="entry name" value="Peptidase_S8/S53_dom"/>
</dbReference>
<evidence type="ECO:0000256" key="5">
    <source>
        <dbReference type="PROSITE-ProRule" id="PRU01240"/>
    </source>
</evidence>
<feature type="domain" description="Inhibitor I9" evidence="10">
    <location>
        <begin position="62"/>
        <end position="133"/>
    </location>
</feature>
<evidence type="ECO:0000313" key="11">
    <source>
        <dbReference type="EMBL" id="MFH0251007.1"/>
    </source>
</evidence>
<dbReference type="EMBL" id="JBIHMK010000109">
    <property type="protein sequence ID" value="MFH0251007.1"/>
    <property type="molecule type" value="Genomic_DNA"/>
</dbReference>
<keyword evidence="4 5" id="KW-0720">Serine protease</keyword>
<dbReference type="RefSeq" id="WP_279950606.1">
    <property type="nucleotide sequence ID" value="NZ_BAABEN010000006.1"/>
</dbReference>
<name>A0ABW7HZ74_9ACTN</name>
<dbReference type="CDD" id="cd04077">
    <property type="entry name" value="Peptidases_S8_PCSK9_ProteinaseK_like"/>
    <property type="match status" value="1"/>
</dbReference>
<dbReference type="InterPro" id="IPR010259">
    <property type="entry name" value="S8pro/Inhibitor_I9"/>
</dbReference>
<dbReference type="InterPro" id="IPR037045">
    <property type="entry name" value="S8pro/Inhibitor_I9_sf"/>
</dbReference>
<evidence type="ECO:0000256" key="7">
    <source>
        <dbReference type="SAM" id="MobiDB-lite"/>
    </source>
</evidence>
<dbReference type="Gene3D" id="3.40.50.200">
    <property type="entry name" value="Peptidase S8/S53 domain"/>
    <property type="match status" value="1"/>
</dbReference>
<dbReference type="Pfam" id="PF05922">
    <property type="entry name" value="Inhibitor_I9"/>
    <property type="match status" value="1"/>
</dbReference>
<dbReference type="InterPro" id="IPR023827">
    <property type="entry name" value="Peptidase_S8_Asp-AS"/>
</dbReference>
<evidence type="ECO:0000256" key="2">
    <source>
        <dbReference type="ARBA" id="ARBA00022670"/>
    </source>
</evidence>
<feature type="active site" description="Charge relay system" evidence="5">
    <location>
        <position position="200"/>
    </location>
</feature>
<gene>
    <name evidence="11" type="ORF">ACG5V6_22670</name>
</gene>
<evidence type="ECO:0000256" key="8">
    <source>
        <dbReference type="SAM" id="SignalP"/>
    </source>
</evidence>
<organism evidence="11 12">
    <name type="scientific">Streptomyces chitinivorans</name>
    <dbReference type="NCBI Taxonomy" id="1257027"/>
    <lineage>
        <taxon>Bacteria</taxon>
        <taxon>Bacillati</taxon>
        <taxon>Actinomycetota</taxon>
        <taxon>Actinomycetes</taxon>
        <taxon>Kitasatosporales</taxon>
        <taxon>Streptomycetaceae</taxon>
        <taxon>Streptomyces</taxon>
    </lineage>
</organism>
<dbReference type="InterPro" id="IPR023828">
    <property type="entry name" value="Peptidase_S8_Ser-AS"/>
</dbReference>
<feature type="active site" description="Charge relay system" evidence="5">
    <location>
        <position position="385"/>
    </location>
</feature>
<keyword evidence="8" id="KW-0732">Signal</keyword>
<dbReference type="PANTHER" id="PTHR43806">
    <property type="entry name" value="PEPTIDASE S8"/>
    <property type="match status" value="1"/>
</dbReference>
<feature type="signal peptide" evidence="8">
    <location>
        <begin position="1"/>
        <end position="32"/>
    </location>
</feature>
<dbReference type="PROSITE" id="PS00137">
    <property type="entry name" value="SUBTILASE_HIS"/>
    <property type="match status" value="1"/>
</dbReference>
<dbReference type="InterPro" id="IPR050131">
    <property type="entry name" value="Peptidase_S8_subtilisin-like"/>
</dbReference>
<dbReference type="InterPro" id="IPR022398">
    <property type="entry name" value="Peptidase_S8_His-AS"/>
</dbReference>
<dbReference type="InterPro" id="IPR036852">
    <property type="entry name" value="Peptidase_S8/S53_dom_sf"/>
</dbReference>